<keyword evidence="7 16" id="KW-0863">Zinc-finger</keyword>
<name>A0A1F6AMM6_9BACT</name>
<evidence type="ECO:0000256" key="11">
    <source>
        <dbReference type="ARBA" id="ARBA00023204"/>
    </source>
</evidence>
<dbReference type="SUPFAM" id="SSF46946">
    <property type="entry name" value="S13-like H2TH domain"/>
    <property type="match status" value="1"/>
</dbReference>
<comment type="cofactor">
    <cofactor evidence="2">
        <name>Zn(2+)</name>
        <dbReference type="ChEBI" id="CHEBI:29105"/>
    </cofactor>
</comment>
<evidence type="ECO:0000313" key="20">
    <source>
        <dbReference type="Proteomes" id="UP000176609"/>
    </source>
</evidence>
<dbReference type="Pfam" id="PF06827">
    <property type="entry name" value="zf-FPG_IleRS"/>
    <property type="match status" value="1"/>
</dbReference>
<comment type="similarity">
    <text evidence="3">Belongs to the FPG family.</text>
</comment>
<dbReference type="Pfam" id="PF06831">
    <property type="entry name" value="H2TH"/>
    <property type="match status" value="1"/>
</dbReference>
<dbReference type="GO" id="GO:0003684">
    <property type="term" value="F:damaged DNA binding"/>
    <property type="evidence" value="ECO:0007669"/>
    <property type="project" value="InterPro"/>
</dbReference>
<dbReference type="InterPro" id="IPR000214">
    <property type="entry name" value="Znf_DNA_glyclase/AP_lyase"/>
</dbReference>
<comment type="catalytic activity">
    <reaction evidence="15">
        <text>2'-deoxyribonucleotide-(2'-deoxyribose 5'-phosphate)-2'-deoxyribonucleotide-DNA = a 3'-end 2'-deoxyribonucleotide-(2,3-dehydro-2,3-deoxyribose 5'-phosphate)-DNA + a 5'-end 5'-phospho-2'-deoxyribonucleoside-DNA + H(+)</text>
        <dbReference type="Rhea" id="RHEA:66592"/>
        <dbReference type="Rhea" id="RHEA-COMP:13180"/>
        <dbReference type="Rhea" id="RHEA-COMP:16897"/>
        <dbReference type="Rhea" id="RHEA-COMP:17067"/>
        <dbReference type="ChEBI" id="CHEBI:15378"/>
        <dbReference type="ChEBI" id="CHEBI:136412"/>
        <dbReference type="ChEBI" id="CHEBI:157695"/>
        <dbReference type="ChEBI" id="CHEBI:167181"/>
        <dbReference type="EC" id="4.2.99.18"/>
    </reaction>
</comment>
<dbReference type="AlphaFoldDB" id="A0A1F6AMM6"/>
<dbReference type="EMBL" id="MFJR01000015">
    <property type="protein sequence ID" value="OGG25762.1"/>
    <property type="molecule type" value="Genomic_DNA"/>
</dbReference>
<dbReference type="PANTHER" id="PTHR22993">
    <property type="entry name" value="FORMAMIDOPYRIMIDINE-DNA GLYCOSYLASE"/>
    <property type="match status" value="1"/>
</dbReference>
<dbReference type="InterPro" id="IPR010663">
    <property type="entry name" value="Znf_FPG/IleRS"/>
</dbReference>
<comment type="subunit">
    <text evidence="4">Monomer.</text>
</comment>
<keyword evidence="8" id="KW-0378">Hydrolase</keyword>
<evidence type="ECO:0000256" key="7">
    <source>
        <dbReference type="ARBA" id="ARBA00022771"/>
    </source>
</evidence>
<dbReference type="InterPro" id="IPR010979">
    <property type="entry name" value="Ribosomal_uS13-like_H2TH"/>
</dbReference>
<evidence type="ECO:0000259" key="17">
    <source>
        <dbReference type="PROSITE" id="PS51066"/>
    </source>
</evidence>
<gene>
    <name evidence="19" type="ORF">A2960_05465</name>
</gene>
<dbReference type="GO" id="GO:0034039">
    <property type="term" value="F:8-oxo-7,8-dihydroguanine DNA N-glycosylase activity"/>
    <property type="evidence" value="ECO:0007669"/>
    <property type="project" value="TreeGrafter"/>
</dbReference>
<dbReference type="InterPro" id="IPR020629">
    <property type="entry name" value="FPG_Glyclase"/>
</dbReference>
<dbReference type="GO" id="GO:0140078">
    <property type="term" value="F:class I DNA-(apurinic or apyrimidinic site) endonuclease activity"/>
    <property type="evidence" value="ECO:0007669"/>
    <property type="project" value="UniProtKB-EC"/>
</dbReference>
<keyword evidence="12" id="KW-0456">Lyase</keyword>
<dbReference type="InterPro" id="IPR035937">
    <property type="entry name" value="FPG_N"/>
</dbReference>
<dbReference type="Pfam" id="PF01149">
    <property type="entry name" value="Fapy_DNA_glyco"/>
    <property type="match status" value="1"/>
</dbReference>
<dbReference type="NCBIfam" id="NF002211">
    <property type="entry name" value="PRK01103.1"/>
    <property type="match status" value="1"/>
</dbReference>
<dbReference type="InterPro" id="IPR015886">
    <property type="entry name" value="H2TH_FPG"/>
</dbReference>
<evidence type="ECO:0000256" key="15">
    <source>
        <dbReference type="ARBA" id="ARBA00044632"/>
    </source>
</evidence>
<dbReference type="GO" id="GO:0008270">
    <property type="term" value="F:zinc ion binding"/>
    <property type="evidence" value="ECO:0007669"/>
    <property type="project" value="UniProtKB-KW"/>
</dbReference>
<evidence type="ECO:0000256" key="1">
    <source>
        <dbReference type="ARBA" id="ARBA00001668"/>
    </source>
</evidence>
<evidence type="ECO:0000256" key="5">
    <source>
        <dbReference type="ARBA" id="ARBA00022723"/>
    </source>
</evidence>
<keyword evidence="11" id="KW-0234">DNA repair</keyword>
<evidence type="ECO:0000256" key="9">
    <source>
        <dbReference type="ARBA" id="ARBA00022833"/>
    </source>
</evidence>
<evidence type="ECO:0000256" key="2">
    <source>
        <dbReference type="ARBA" id="ARBA00001947"/>
    </source>
</evidence>
<evidence type="ECO:0000313" key="19">
    <source>
        <dbReference type="EMBL" id="OGG25762.1"/>
    </source>
</evidence>
<evidence type="ECO:0000256" key="6">
    <source>
        <dbReference type="ARBA" id="ARBA00022763"/>
    </source>
</evidence>
<dbReference type="SUPFAM" id="SSF57716">
    <property type="entry name" value="Glucocorticoid receptor-like (DNA-binding domain)"/>
    <property type="match status" value="1"/>
</dbReference>
<feature type="domain" description="FPG-type" evidence="17">
    <location>
        <begin position="245"/>
        <end position="280"/>
    </location>
</feature>
<keyword evidence="6" id="KW-0227">DNA damage</keyword>
<dbReference type="SUPFAM" id="SSF81624">
    <property type="entry name" value="N-terminal domain of MutM-like DNA repair proteins"/>
    <property type="match status" value="1"/>
</dbReference>
<evidence type="ECO:0000256" key="10">
    <source>
        <dbReference type="ARBA" id="ARBA00023125"/>
    </source>
</evidence>
<dbReference type="Gene3D" id="3.20.190.10">
    <property type="entry name" value="MutM-like, N-terminal"/>
    <property type="match status" value="1"/>
</dbReference>
<dbReference type="PANTHER" id="PTHR22993:SF9">
    <property type="entry name" value="FORMAMIDOPYRIMIDINE-DNA GLYCOSYLASE"/>
    <property type="match status" value="1"/>
</dbReference>
<dbReference type="Proteomes" id="UP000176609">
    <property type="component" value="Unassembled WGS sequence"/>
</dbReference>
<keyword evidence="10" id="KW-0238">DNA-binding</keyword>
<evidence type="ECO:0000256" key="3">
    <source>
        <dbReference type="ARBA" id="ARBA00009409"/>
    </source>
</evidence>
<keyword evidence="5" id="KW-0479">Metal-binding</keyword>
<dbReference type="GO" id="GO:0006284">
    <property type="term" value="P:base-excision repair"/>
    <property type="evidence" value="ECO:0007669"/>
    <property type="project" value="InterPro"/>
</dbReference>
<dbReference type="FunFam" id="1.10.8.50:FF:000003">
    <property type="entry name" value="Formamidopyrimidine-DNA glycosylase"/>
    <property type="match status" value="1"/>
</dbReference>
<dbReference type="Gene3D" id="1.10.8.50">
    <property type="match status" value="1"/>
</dbReference>
<feature type="domain" description="Formamidopyrimidine-DNA glycosylase catalytic" evidence="18">
    <location>
        <begin position="2"/>
        <end position="123"/>
    </location>
</feature>
<keyword evidence="14" id="KW-0326">Glycosidase</keyword>
<evidence type="ECO:0000256" key="14">
    <source>
        <dbReference type="ARBA" id="ARBA00023295"/>
    </source>
</evidence>
<evidence type="ECO:0000256" key="12">
    <source>
        <dbReference type="ARBA" id="ARBA00023239"/>
    </source>
</evidence>
<evidence type="ECO:0000259" key="18">
    <source>
        <dbReference type="PROSITE" id="PS51068"/>
    </source>
</evidence>
<evidence type="ECO:0000256" key="16">
    <source>
        <dbReference type="PROSITE-ProRule" id="PRU00391"/>
    </source>
</evidence>
<evidence type="ECO:0000256" key="4">
    <source>
        <dbReference type="ARBA" id="ARBA00011245"/>
    </source>
</evidence>
<evidence type="ECO:0000256" key="8">
    <source>
        <dbReference type="ARBA" id="ARBA00022801"/>
    </source>
</evidence>
<protein>
    <submittedName>
        <fullName evidence="19">DNA-formamidopyrimidine glycosylase</fullName>
    </submittedName>
</protein>
<proteinExistence type="inferred from homology"/>
<dbReference type="PROSITE" id="PS51066">
    <property type="entry name" value="ZF_FPG_2"/>
    <property type="match status" value="1"/>
</dbReference>
<dbReference type="PROSITE" id="PS01242">
    <property type="entry name" value="ZF_FPG_1"/>
    <property type="match status" value="1"/>
</dbReference>
<keyword evidence="9" id="KW-0862">Zinc</keyword>
<comment type="caution">
    <text evidence="19">The sequence shown here is derived from an EMBL/GenBank/DDBJ whole genome shotgun (WGS) entry which is preliminary data.</text>
</comment>
<dbReference type="PROSITE" id="PS51068">
    <property type="entry name" value="FPG_CAT"/>
    <property type="match status" value="1"/>
</dbReference>
<dbReference type="SMART" id="SM00898">
    <property type="entry name" value="Fapy_DNA_glyco"/>
    <property type="match status" value="1"/>
</dbReference>
<sequence length="281" mass="32199">MPELPEVETLRLQLTDVLFGLTIKKIEIIKDKSFVGDPKEIIGKKIRELRRFAKILVFDLTGDLSIAIHLKLSGQLIYRGKRQPQKIVVTDPLLKSLPNKHTRVIITFENSDILYFNDLRIFGWMKVIQSNQLINLVQNLGPEPLKDLTYEKFEKILDNSRKPVKLVLMDQEKIAGVGNIYANDALFLAGISPKTEARKISKEKAKLLYDKLLKVLKDGIKWGGASENNFRDAFGQMGRKQEHFYVYGKKSEKCLNNCGEKIRRITLGGRGTFFCPLCQKY</sequence>
<evidence type="ECO:0000256" key="13">
    <source>
        <dbReference type="ARBA" id="ARBA00023268"/>
    </source>
</evidence>
<dbReference type="InterPro" id="IPR012319">
    <property type="entry name" value="FPG_cat"/>
</dbReference>
<dbReference type="SMART" id="SM01232">
    <property type="entry name" value="H2TH"/>
    <property type="match status" value="1"/>
</dbReference>
<comment type="catalytic activity">
    <reaction evidence="1">
        <text>Hydrolysis of DNA containing ring-opened 7-methylguanine residues, releasing 2,6-diamino-4-hydroxy-5-(N-methyl)formamidopyrimidine.</text>
        <dbReference type="EC" id="3.2.2.23"/>
    </reaction>
</comment>
<accession>A0A1F6AMM6</accession>
<keyword evidence="13" id="KW-0511">Multifunctional enzyme</keyword>
<dbReference type="InterPro" id="IPR015887">
    <property type="entry name" value="DNA_glyclase_Znf_dom_DNA_BS"/>
</dbReference>
<organism evidence="19 20">
    <name type="scientific">Candidatus Gottesmanbacteria bacterium RIFCSPLOWO2_01_FULL_39_12b</name>
    <dbReference type="NCBI Taxonomy" id="1798388"/>
    <lineage>
        <taxon>Bacteria</taxon>
        <taxon>Candidatus Gottesmaniibacteriota</taxon>
    </lineage>
</organism>
<reference evidence="19 20" key="1">
    <citation type="journal article" date="2016" name="Nat. Commun.">
        <title>Thousands of microbial genomes shed light on interconnected biogeochemical processes in an aquifer system.</title>
        <authorList>
            <person name="Anantharaman K."/>
            <person name="Brown C.T."/>
            <person name="Hug L.A."/>
            <person name="Sharon I."/>
            <person name="Castelle C.J."/>
            <person name="Probst A.J."/>
            <person name="Thomas B.C."/>
            <person name="Singh A."/>
            <person name="Wilkins M.J."/>
            <person name="Karaoz U."/>
            <person name="Brodie E.L."/>
            <person name="Williams K.H."/>
            <person name="Hubbard S.S."/>
            <person name="Banfield J.F."/>
        </authorList>
    </citation>
    <scope>NUCLEOTIDE SEQUENCE [LARGE SCALE GENOMIC DNA]</scope>
</reference>
<dbReference type="NCBIfam" id="TIGR00577">
    <property type="entry name" value="fpg"/>
    <property type="match status" value="1"/>
</dbReference>